<sequence>DGAPTEEAGNPGCVWESTAPPSDGLSEPLKVEIFVFPLTAEDQQVFDELAVDPANETVALGDMAVVRCDIEADVGSGCDAYGPLFVTSGEQYLGVELGNFAWPDDLTQDQVLDALVAVGSAALDRVG</sequence>
<evidence type="ECO:0000313" key="2">
    <source>
        <dbReference type="EMBL" id="GAG35754.1"/>
    </source>
</evidence>
<accession>X0WXR2</accession>
<feature type="region of interest" description="Disordered" evidence="1">
    <location>
        <begin position="1"/>
        <end position="23"/>
    </location>
</feature>
<dbReference type="EMBL" id="BARS01044397">
    <property type="protein sequence ID" value="GAG35754.1"/>
    <property type="molecule type" value="Genomic_DNA"/>
</dbReference>
<organism evidence="2">
    <name type="scientific">marine sediment metagenome</name>
    <dbReference type="NCBI Taxonomy" id="412755"/>
    <lineage>
        <taxon>unclassified sequences</taxon>
        <taxon>metagenomes</taxon>
        <taxon>ecological metagenomes</taxon>
    </lineage>
</organism>
<dbReference type="AlphaFoldDB" id="X0WXR2"/>
<protein>
    <submittedName>
        <fullName evidence="2">Uncharacterized protein</fullName>
    </submittedName>
</protein>
<comment type="caution">
    <text evidence="2">The sequence shown here is derived from an EMBL/GenBank/DDBJ whole genome shotgun (WGS) entry which is preliminary data.</text>
</comment>
<evidence type="ECO:0000256" key="1">
    <source>
        <dbReference type="SAM" id="MobiDB-lite"/>
    </source>
</evidence>
<proteinExistence type="predicted"/>
<feature type="non-terminal residue" evidence="2">
    <location>
        <position position="1"/>
    </location>
</feature>
<reference evidence="2" key="1">
    <citation type="journal article" date="2014" name="Front. Microbiol.">
        <title>High frequency of phylogenetically diverse reductive dehalogenase-homologous genes in deep subseafloor sedimentary metagenomes.</title>
        <authorList>
            <person name="Kawai M."/>
            <person name="Futagami T."/>
            <person name="Toyoda A."/>
            <person name="Takaki Y."/>
            <person name="Nishi S."/>
            <person name="Hori S."/>
            <person name="Arai W."/>
            <person name="Tsubouchi T."/>
            <person name="Morono Y."/>
            <person name="Uchiyama I."/>
            <person name="Ito T."/>
            <person name="Fujiyama A."/>
            <person name="Inagaki F."/>
            <person name="Takami H."/>
        </authorList>
    </citation>
    <scope>NUCLEOTIDE SEQUENCE</scope>
    <source>
        <strain evidence="2">Expedition CK06-06</strain>
    </source>
</reference>
<gene>
    <name evidence="2" type="ORF">S01H1_67083</name>
</gene>
<name>X0WXR2_9ZZZZ</name>